<feature type="domain" description="PPIase cyclophilin-type" evidence="4">
    <location>
        <begin position="118"/>
        <end position="301"/>
    </location>
</feature>
<organism evidence="5 6">
    <name type="scientific">Rugosimonospora acidiphila</name>
    <dbReference type="NCBI Taxonomy" id="556531"/>
    <lineage>
        <taxon>Bacteria</taxon>
        <taxon>Bacillati</taxon>
        <taxon>Actinomycetota</taxon>
        <taxon>Actinomycetes</taxon>
        <taxon>Micromonosporales</taxon>
        <taxon>Micromonosporaceae</taxon>
        <taxon>Rugosimonospora</taxon>
    </lineage>
</organism>
<evidence type="ECO:0000256" key="3">
    <source>
        <dbReference type="SAM" id="Phobius"/>
    </source>
</evidence>
<dbReference type="Gene3D" id="2.40.100.10">
    <property type="entry name" value="Cyclophilin-like"/>
    <property type="match status" value="1"/>
</dbReference>
<feature type="compositionally biased region" description="Low complexity" evidence="2">
    <location>
        <begin position="196"/>
        <end position="219"/>
    </location>
</feature>
<proteinExistence type="predicted"/>
<dbReference type="PRINTS" id="PR00153">
    <property type="entry name" value="CSAPPISMRASE"/>
</dbReference>
<dbReference type="Pfam" id="PF00160">
    <property type="entry name" value="Pro_isomerase"/>
    <property type="match status" value="1"/>
</dbReference>
<evidence type="ECO:0000313" key="5">
    <source>
        <dbReference type="EMBL" id="GAA5188904.1"/>
    </source>
</evidence>
<dbReference type="SUPFAM" id="SSF50891">
    <property type="entry name" value="Cyclophilin-like"/>
    <property type="match status" value="1"/>
</dbReference>
<feature type="region of interest" description="Disordered" evidence="2">
    <location>
        <begin position="81"/>
        <end position="116"/>
    </location>
</feature>
<accession>A0ABP9RY36</accession>
<dbReference type="InterPro" id="IPR029000">
    <property type="entry name" value="Cyclophilin-like_dom_sf"/>
</dbReference>
<dbReference type="EMBL" id="BAABJQ010000011">
    <property type="protein sequence ID" value="GAA5188904.1"/>
    <property type="molecule type" value="Genomic_DNA"/>
</dbReference>
<evidence type="ECO:0000313" key="6">
    <source>
        <dbReference type="Proteomes" id="UP001501570"/>
    </source>
</evidence>
<dbReference type="PANTHER" id="PTHR45625:SF3">
    <property type="entry name" value="PEPTIDYL-PROLYL CIS-TRANS ISOMERASE B-RELATED"/>
    <property type="match status" value="1"/>
</dbReference>
<keyword evidence="6" id="KW-1185">Reference proteome</keyword>
<feature type="transmembrane region" description="Helical" evidence="3">
    <location>
        <begin position="55"/>
        <end position="79"/>
    </location>
</feature>
<feature type="region of interest" description="Disordered" evidence="2">
    <location>
        <begin position="1"/>
        <end position="32"/>
    </location>
</feature>
<feature type="region of interest" description="Disordered" evidence="2">
    <location>
        <begin position="301"/>
        <end position="337"/>
    </location>
</feature>
<comment type="function">
    <text evidence="1">PPIases accelerate the folding of proteins. It catalyzes the cis-trans isomerization of proline imidic peptide bonds in oligopeptides.</text>
</comment>
<dbReference type="PANTHER" id="PTHR45625">
    <property type="entry name" value="PEPTIDYL-PROLYL CIS-TRANS ISOMERASE-RELATED"/>
    <property type="match status" value="1"/>
</dbReference>
<dbReference type="PROSITE" id="PS50072">
    <property type="entry name" value="CSA_PPIASE_2"/>
    <property type="match status" value="1"/>
</dbReference>
<feature type="compositionally biased region" description="Polar residues" evidence="2">
    <location>
        <begin position="93"/>
        <end position="105"/>
    </location>
</feature>
<evidence type="ECO:0000256" key="1">
    <source>
        <dbReference type="ARBA" id="ARBA00002388"/>
    </source>
</evidence>
<gene>
    <name evidence="5" type="ORF">GCM10023322_40650</name>
</gene>
<dbReference type="CDD" id="cd00317">
    <property type="entry name" value="cyclophilin"/>
    <property type="match status" value="1"/>
</dbReference>
<keyword evidence="3" id="KW-0812">Transmembrane</keyword>
<sequence length="337" mass="34298">MVWHTPAPPTQTATVTSEGEHSVASSKTRQRKLARAKIERQQARRFARARRNRQVQAGVAVGLVVVVGVVITLLTTGVFSGSPKPKAAPASCEWNTPPNTESLTSVGKPPTNGEPRTGTETMTIATNQGSIAVDLNLDQSPCAASSFSYLAGKKFFDNTKCSRLVTSGMFTLTCGDPKGDGTGGPAYTFANEYVPSTPASASPSAPATASPDPSASSTAGQVIYPRGTVALWNSAPDTNGSQFFIVYKDTPLNPQYTVVGTVSTGMDVVDKVAAGGAVDSSGKTTTDGTPKTDLTIQTLTVAKPASASPSAGPSTGASGSPSVAPTTSTPASAAGNA</sequence>
<reference evidence="6" key="1">
    <citation type="journal article" date="2019" name="Int. J. Syst. Evol. Microbiol.">
        <title>The Global Catalogue of Microorganisms (GCM) 10K type strain sequencing project: providing services to taxonomists for standard genome sequencing and annotation.</title>
        <authorList>
            <consortium name="The Broad Institute Genomics Platform"/>
            <consortium name="The Broad Institute Genome Sequencing Center for Infectious Disease"/>
            <person name="Wu L."/>
            <person name="Ma J."/>
        </authorList>
    </citation>
    <scope>NUCLEOTIDE SEQUENCE [LARGE SCALE GENOMIC DNA]</scope>
    <source>
        <strain evidence="6">JCM 18304</strain>
    </source>
</reference>
<keyword evidence="3" id="KW-1133">Transmembrane helix</keyword>
<evidence type="ECO:0000256" key="2">
    <source>
        <dbReference type="SAM" id="MobiDB-lite"/>
    </source>
</evidence>
<dbReference type="InterPro" id="IPR044666">
    <property type="entry name" value="Cyclophilin_A-like"/>
</dbReference>
<feature type="region of interest" description="Disordered" evidence="2">
    <location>
        <begin position="196"/>
        <end position="220"/>
    </location>
</feature>
<feature type="compositionally biased region" description="Low complexity" evidence="2">
    <location>
        <begin position="304"/>
        <end position="337"/>
    </location>
</feature>
<dbReference type="InterPro" id="IPR002130">
    <property type="entry name" value="Cyclophilin-type_PPIase_dom"/>
</dbReference>
<evidence type="ECO:0000259" key="4">
    <source>
        <dbReference type="PROSITE" id="PS50072"/>
    </source>
</evidence>
<dbReference type="Proteomes" id="UP001501570">
    <property type="component" value="Unassembled WGS sequence"/>
</dbReference>
<keyword evidence="3" id="KW-0472">Membrane</keyword>
<protein>
    <recommendedName>
        <fullName evidence="4">PPIase cyclophilin-type domain-containing protein</fullName>
    </recommendedName>
</protein>
<comment type="caution">
    <text evidence="5">The sequence shown here is derived from an EMBL/GenBank/DDBJ whole genome shotgun (WGS) entry which is preliminary data.</text>
</comment>
<name>A0ABP9RY36_9ACTN</name>